<evidence type="ECO:0000256" key="1">
    <source>
        <dbReference type="ARBA" id="ARBA00022603"/>
    </source>
</evidence>
<keyword evidence="3" id="KW-0479">Metal-binding</keyword>
<evidence type="ECO:0000256" key="2">
    <source>
        <dbReference type="ARBA" id="ARBA00022679"/>
    </source>
</evidence>
<dbReference type="PROSITE" id="PS50970">
    <property type="entry name" value="HCY"/>
    <property type="match status" value="1"/>
</dbReference>
<comment type="caution">
    <text evidence="6">The sequence shown here is derived from an EMBL/GenBank/DDBJ whole genome shotgun (WGS) entry which is preliminary data.</text>
</comment>
<dbReference type="GO" id="GO:0032259">
    <property type="term" value="P:methylation"/>
    <property type="evidence" value="ECO:0007669"/>
    <property type="project" value="UniProtKB-KW"/>
</dbReference>
<gene>
    <name evidence="6" type="ORF">CARN6_1029</name>
</gene>
<dbReference type="EMBL" id="CABQ01000120">
    <property type="protein sequence ID" value="CBI07661.1"/>
    <property type="molecule type" value="Genomic_DNA"/>
</dbReference>
<keyword evidence="4" id="KW-0862">Zinc</keyword>
<evidence type="ECO:0000313" key="6">
    <source>
        <dbReference type="EMBL" id="CBI07661.1"/>
    </source>
</evidence>
<dbReference type="AlphaFoldDB" id="E6QK94"/>
<evidence type="ECO:0000256" key="4">
    <source>
        <dbReference type="ARBA" id="ARBA00022833"/>
    </source>
</evidence>
<dbReference type="GO" id="GO:0008898">
    <property type="term" value="F:S-adenosylmethionine-homocysteine S-methyltransferase activity"/>
    <property type="evidence" value="ECO:0007669"/>
    <property type="project" value="TreeGrafter"/>
</dbReference>
<dbReference type="GO" id="GO:0046872">
    <property type="term" value="F:metal ion binding"/>
    <property type="evidence" value="ECO:0007669"/>
    <property type="project" value="UniProtKB-KW"/>
</dbReference>
<reference evidence="6" key="1">
    <citation type="submission" date="2009-10" db="EMBL/GenBank/DDBJ databases">
        <title>Diversity of trophic interactions inside an arsenic-rich microbial ecosystem.</title>
        <authorList>
            <person name="Bertin P.N."/>
            <person name="Heinrich-Salmeron A."/>
            <person name="Pelletier E."/>
            <person name="Goulhen-Chollet F."/>
            <person name="Arsene-Ploetze F."/>
            <person name="Gallien S."/>
            <person name="Calteau A."/>
            <person name="Vallenet D."/>
            <person name="Casiot C."/>
            <person name="Chane-Woon-Ming B."/>
            <person name="Giloteaux L."/>
            <person name="Barakat M."/>
            <person name="Bonnefoy V."/>
            <person name="Bruneel O."/>
            <person name="Chandler M."/>
            <person name="Cleiss J."/>
            <person name="Duran R."/>
            <person name="Elbaz-Poulichet F."/>
            <person name="Fonknechten N."/>
            <person name="Lauga B."/>
            <person name="Mornico D."/>
            <person name="Ortet P."/>
            <person name="Schaeffer C."/>
            <person name="Siguier P."/>
            <person name="Alexander Thil Smith A."/>
            <person name="Van Dorsselaer A."/>
            <person name="Weissenbach J."/>
            <person name="Medigue C."/>
            <person name="Le Paslier D."/>
        </authorList>
    </citation>
    <scope>NUCLEOTIDE SEQUENCE</scope>
</reference>
<dbReference type="InterPro" id="IPR051486">
    <property type="entry name" value="Hcy_S-methyltransferase"/>
</dbReference>
<sequence length="132" mass="14292">MKAWLSFTCSDGTHVAHGEPLRLCAEFAATLPQTIAIGVNCTAPQWIPALIAELKLASDKPILVYPNSGEIWDAEARCWRGTGDPDSFANQAQSWFKAGAQMVGGCCRTRPEHIRRVAANSRQQTATTPLAP</sequence>
<dbReference type="GO" id="GO:0033528">
    <property type="term" value="P:S-methylmethionine cycle"/>
    <property type="evidence" value="ECO:0007669"/>
    <property type="project" value="TreeGrafter"/>
</dbReference>
<dbReference type="PANTHER" id="PTHR46015">
    <property type="entry name" value="ZGC:172121"/>
    <property type="match status" value="1"/>
</dbReference>
<dbReference type="Pfam" id="PF02574">
    <property type="entry name" value="S-methyl_trans"/>
    <property type="match status" value="1"/>
</dbReference>
<accession>E6QK94</accession>
<dbReference type="InterPro" id="IPR003726">
    <property type="entry name" value="HCY_dom"/>
</dbReference>
<name>E6QK94_9ZZZZ</name>
<dbReference type="PANTHER" id="PTHR46015:SF1">
    <property type="entry name" value="HOMOCYSTEINE S-METHYLTRANSFERASE-LIKE ISOFORM 1"/>
    <property type="match status" value="1"/>
</dbReference>
<keyword evidence="1 6" id="KW-0489">Methyltransferase</keyword>
<organism evidence="6">
    <name type="scientific">mine drainage metagenome</name>
    <dbReference type="NCBI Taxonomy" id="410659"/>
    <lineage>
        <taxon>unclassified sequences</taxon>
        <taxon>metagenomes</taxon>
        <taxon>ecological metagenomes</taxon>
    </lineage>
</organism>
<dbReference type="EC" id="2.1.1.10" evidence="6"/>
<feature type="domain" description="Hcy-binding" evidence="5">
    <location>
        <begin position="1"/>
        <end position="121"/>
    </location>
</feature>
<dbReference type="GO" id="GO:0009086">
    <property type="term" value="P:methionine biosynthetic process"/>
    <property type="evidence" value="ECO:0007669"/>
    <property type="project" value="TreeGrafter"/>
</dbReference>
<proteinExistence type="predicted"/>
<evidence type="ECO:0000256" key="3">
    <source>
        <dbReference type="ARBA" id="ARBA00022723"/>
    </source>
</evidence>
<keyword evidence="2 6" id="KW-0808">Transferase</keyword>
<protein>
    <submittedName>
        <fullName evidence="6">Homocysteine methylase using (R,S)AdoMet</fullName>
        <ecNumber evidence="6">2.1.1.10</ecNumber>
    </submittedName>
</protein>
<dbReference type="InterPro" id="IPR036589">
    <property type="entry name" value="HCY_dom_sf"/>
</dbReference>
<evidence type="ECO:0000259" key="5">
    <source>
        <dbReference type="PROSITE" id="PS50970"/>
    </source>
</evidence>
<dbReference type="SUPFAM" id="SSF82282">
    <property type="entry name" value="Homocysteine S-methyltransferase"/>
    <property type="match status" value="1"/>
</dbReference>
<dbReference type="Gene3D" id="3.20.20.330">
    <property type="entry name" value="Homocysteine-binding-like domain"/>
    <property type="match status" value="1"/>
</dbReference>